<dbReference type="InterPro" id="IPR036388">
    <property type="entry name" value="WH-like_DNA-bd_sf"/>
</dbReference>
<dbReference type="OrthoDB" id="4453977at2"/>
<reference evidence="1 2" key="1">
    <citation type="submission" date="2018-03" db="EMBL/GenBank/DDBJ databases">
        <title>Genomic Encyclopedia of Archaeal and Bacterial Type Strains, Phase II (KMG-II): from individual species to whole genera.</title>
        <authorList>
            <person name="Goeker M."/>
        </authorList>
    </citation>
    <scope>NUCLEOTIDE SEQUENCE [LARGE SCALE GENOMIC DNA]</scope>
    <source>
        <strain evidence="1 2">DSM 19711</strain>
    </source>
</reference>
<sequence>MSDIAALPRTTASVAVSRAQQSAEAALTRLPWDVQRRWEEMKESSWAEQCTARWTKQAPIALAGLASVAEVDARIGKLWLQRRGDEMDEALRVLLLEIAEGGPGGELAFLVLTRRLALVVVKLAERYGLGMSSVVASLWLLAADYPLTRRPHRIALNLRLDLQKRIRHDEVEYRASHELRGLGEDVEVVRRLDSRQRFLDAAAAEDPARMVESMQPFSADPAAAVNASTLSAADLAEGLLRWASQVLSASDVELLTMVFAAGGPRRTPLEQVAAELGLSHQATRQRLQRATQRLSQAVCAASEPQDERSCA</sequence>
<keyword evidence="2" id="KW-1185">Reference proteome</keyword>
<evidence type="ECO:0000313" key="2">
    <source>
        <dbReference type="Proteomes" id="UP000238083"/>
    </source>
</evidence>
<dbReference type="Gene3D" id="1.10.10.10">
    <property type="entry name" value="Winged helix-like DNA-binding domain superfamily/Winged helix DNA-binding domain"/>
    <property type="match status" value="1"/>
</dbReference>
<name>A0A2T0QWY2_9ACTN</name>
<dbReference type="EMBL" id="PVZF01000019">
    <property type="protein sequence ID" value="PRY09913.1"/>
    <property type="molecule type" value="Genomic_DNA"/>
</dbReference>
<organism evidence="1 2">
    <name type="scientific">Kineococcus rhizosphaerae</name>
    <dbReference type="NCBI Taxonomy" id="559628"/>
    <lineage>
        <taxon>Bacteria</taxon>
        <taxon>Bacillati</taxon>
        <taxon>Actinomycetota</taxon>
        <taxon>Actinomycetes</taxon>
        <taxon>Kineosporiales</taxon>
        <taxon>Kineosporiaceae</taxon>
        <taxon>Kineococcus</taxon>
    </lineage>
</organism>
<comment type="caution">
    <text evidence="1">The sequence shown here is derived from an EMBL/GenBank/DDBJ whole genome shotgun (WGS) entry which is preliminary data.</text>
</comment>
<dbReference type="InterPro" id="IPR013324">
    <property type="entry name" value="RNA_pol_sigma_r3/r4-like"/>
</dbReference>
<evidence type="ECO:0008006" key="3">
    <source>
        <dbReference type="Google" id="ProtNLM"/>
    </source>
</evidence>
<accession>A0A2T0QWY2</accession>
<dbReference type="Proteomes" id="UP000238083">
    <property type="component" value="Unassembled WGS sequence"/>
</dbReference>
<proteinExistence type="predicted"/>
<gene>
    <name evidence="1" type="ORF">CLV37_11921</name>
</gene>
<dbReference type="RefSeq" id="WP_106215444.1">
    <property type="nucleotide sequence ID" value="NZ_PVZF01000019.1"/>
</dbReference>
<evidence type="ECO:0000313" key="1">
    <source>
        <dbReference type="EMBL" id="PRY09913.1"/>
    </source>
</evidence>
<dbReference type="AlphaFoldDB" id="A0A2T0QWY2"/>
<protein>
    <recommendedName>
        <fullName evidence="3">DNA-directed RNA polymerase specialized sigma24 family protein</fullName>
    </recommendedName>
</protein>
<dbReference type="SUPFAM" id="SSF88659">
    <property type="entry name" value="Sigma3 and sigma4 domains of RNA polymerase sigma factors"/>
    <property type="match status" value="1"/>
</dbReference>